<sequence length="189" mass="20966">MFQAWLRWNKVETGPRAARSGGRRESRRRDRREEAMLEEMTWVSIARLEIESNLNNNALAPGLLHCYRPSAPITPCKPAVGTPRPAPLGILTPEAAADKPGEAAARDYSCSGVADVRVPVSCFWQCSVGFDAGMTIVSICQWSTSCQVLYYYIYMVVGIVPEPIIPSAFYRSLFLPMTIPSYSALLSFI</sequence>
<gene>
    <name evidence="2" type="ORF">BJX66DRAFT_169896</name>
</gene>
<dbReference type="Proteomes" id="UP001610563">
    <property type="component" value="Unassembled WGS sequence"/>
</dbReference>
<accession>A0ABR4G9R1</accession>
<reference evidence="2 3" key="1">
    <citation type="submission" date="2024-07" db="EMBL/GenBank/DDBJ databases">
        <title>Section-level genome sequencing and comparative genomics of Aspergillus sections Usti and Cavernicolus.</title>
        <authorList>
            <consortium name="Lawrence Berkeley National Laboratory"/>
            <person name="Nybo J.L."/>
            <person name="Vesth T.C."/>
            <person name="Theobald S."/>
            <person name="Frisvad J.C."/>
            <person name="Larsen T.O."/>
            <person name="Kjaerboelling I."/>
            <person name="Rothschild-Mancinelli K."/>
            <person name="Lyhne E.K."/>
            <person name="Kogle M.E."/>
            <person name="Barry K."/>
            <person name="Clum A."/>
            <person name="Na H."/>
            <person name="Ledsgaard L."/>
            <person name="Lin J."/>
            <person name="Lipzen A."/>
            <person name="Kuo A."/>
            <person name="Riley R."/>
            <person name="Mondo S."/>
            <person name="Labutti K."/>
            <person name="Haridas S."/>
            <person name="Pangalinan J."/>
            <person name="Salamov A.A."/>
            <person name="Simmons B.A."/>
            <person name="Magnuson J.K."/>
            <person name="Chen J."/>
            <person name="Drula E."/>
            <person name="Henrissat B."/>
            <person name="Wiebenga A."/>
            <person name="Lubbers R.J."/>
            <person name="Gomes A.C."/>
            <person name="Makela M.R."/>
            <person name="Stajich J."/>
            <person name="Grigoriev I.V."/>
            <person name="Mortensen U.H."/>
            <person name="De Vries R.P."/>
            <person name="Baker S.E."/>
            <person name="Andersen M.R."/>
        </authorList>
    </citation>
    <scope>NUCLEOTIDE SEQUENCE [LARGE SCALE GENOMIC DNA]</scope>
    <source>
        <strain evidence="2 3">CBS 209.92</strain>
    </source>
</reference>
<keyword evidence="1" id="KW-1133">Transmembrane helix</keyword>
<proteinExistence type="predicted"/>
<dbReference type="EMBL" id="JBFTWV010000035">
    <property type="protein sequence ID" value="KAL2795389.1"/>
    <property type="molecule type" value="Genomic_DNA"/>
</dbReference>
<name>A0ABR4G9R1_9EURO</name>
<evidence type="ECO:0000313" key="2">
    <source>
        <dbReference type="EMBL" id="KAL2795389.1"/>
    </source>
</evidence>
<organism evidence="2 3">
    <name type="scientific">Aspergillus keveii</name>
    <dbReference type="NCBI Taxonomy" id="714993"/>
    <lineage>
        <taxon>Eukaryota</taxon>
        <taxon>Fungi</taxon>
        <taxon>Dikarya</taxon>
        <taxon>Ascomycota</taxon>
        <taxon>Pezizomycotina</taxon>
        <taxon>Eurotiomycetes</taxon>
        <taxon>Eurotiomycetidae</taxon>
        <taxon>Eurotiales</taxon>
        <taxon>Aspergillaceae</taxon>
        <taxon>Aspergillus</taxon>
        <taxon>Aspergillus subgen. Nidulantes</taxon>
    </lineage>
</organism>
<feature type="transmembrane region" description="Helical" evidence="1">
    <location>
        <begin position="149"/>
        <end position="170"/>
    </location>
</feature>
<evidence type="ECO:0000313" key="3">
    <source>
        <dbReference type="Proteomes" id="UP001610563"/>
    </source>
</evidence>
<keyword evidence="3" id="KW-1185">Reference proteome</keyword>
<protein>
    <submittedName>
        <fullName evidence="2">Uncharacterized protein</fullName>
    </submittedName>
</protein>
<keyword evidence="1" id="KW-0812">Transmembrane</keyword>
<keyword evidence="1" id="KW-0472">Membrane</keyword>
<comment type="caution">
    <text evidence="2">The sequence shown here is derived from an EMBL/GenBank/DDBJ whole genome shotgun (WGS) entry which is preliminary data.</text>
</comment>
<evidence type="ECO:0000256" key="1">
    <source>
        <dbReference type="SAM" id="Phobius"/>
    </source>
</evidence>